<dbReference type="Gene3D" id="3.30.40.10">
    <property type="entry name" value="Zinc/RING finger domain, C3HC4 (zinc finger)"/>
    <property type="match status" value="1"/>
</dbReference>
<gene>
    <name evidence="3" type="ORF">F5Z01DRAFT_252080</name>
</gene>
<dbReference type="Pfam" id="PF13920">
    <property type="entry name" value="zf-C3HC4_3"/>
    <property type="match status" value="1"/>
</dbReference>
<reference evidence="3" key="1">
    <citation type="journal article" date="2021" name="IMA Fungus">
        <title>Genomic characterization of three marine fungi, including Emericellopsis atlantica sp. nov. with signatures of a generalist lifestyle and marine biomass degradation.</title>
        <authorList>
            <person name="Hagestad O.C."/>
            <person name="Hou L."/>
            <person name="Andersen J.H."/>
            <person name="Hansen E.H."/>
            <person name="Altermark B."/>
            <person name="Li C."/>
            <person name="Kuhnert E."/>
            <person name="Cox R.J."/>
            <person name="Crous P.W."/>
            <person name="Spatafora J.W."/>
            <person name="Lail K."/>
            <person name="Amirebrahimi M."/>
            <person name="Lipzen A."/>
            <person name="Pangilinan J."/>
            <person name="Andreopoulos W."/>
            <person name="Hayes R.D."/>
            <person name="Ng V."/>
            <person name="Grigoriev I.V."/>
            <person name="Jackson S.A."/>
            <person name="Sutton T.D.S."/>
            <person name="Dobson A.D.W."/>
            <person name="Rama T."/>
        </authorList>
    </citation>
    <scope>NUCLEOTIDE SEQUENCE</scope>
    <source>
        <strain evidence="3">TS7</strain>
    </source>
</reference>
<feature type="compositionally biased region" description="Polar residues" evidence="1">
    <location>
        <begin position="761"/>
        <end position="777"/>
    </location>
</feature>
<feature type="transmembrane region" description="Helical" evidence="2">
    <location>
        <begin position="174"/>
        <end position="192"/>
    </location>
</feature>
<feature type="transmembrane region" description="Helical" evidence="2">
    <location>
        <begin position="387"/>
        <end position="406"/>
    </location>
</feature>
<dbReference type="Proteomes" id="UP000887229">
    <property type="component" value="Unassembled WGS sequence"/>
</dbReference>
<dbReference type="AlphaFoldDB" id="A0A9P7ZGS4"/>
<feature type="transmembrane region" description="Helical" evidence="2">
    <location>
        <begin position="134"/>
        <end position="153"/>
    </location>
</feature>
<dbReference type="GO" id="GO:0006511">
    <property type="term" value="P:ubiquitin-dependent protein catabolic process"/>
    <property type="evidence" value="ECO:0007669"/>
    <property type="project" value="TreeGrafter"/>
</dbReference>
<dbReference type="CDD" id="cd16616">
    <property type="entry name" value="mRING-HC-C4C4_Asi1p-like"/>
    <property type="match status" value="1"/>
</dbReference>
<evidence type="ECO:0000256" key="2">
    <source>
        <dbReference type="SAM" id="Phobius"/>
    </source>
</evidence>
<evidence type="ECO:0000313" key="4">
    <source>
        <dbReference type="Proteomes" id="UP000887229"/>
    </source>
</evidence>
<feature type="region of interest" description="Disordered" evidence="1">
    <location>
        <begin position="738"/>
        <end position="778"/>
    </location>
</feature>
<dbReference type="GO" id="GO:0016567">
    <property type="term" value="P:protein ubiquitination"/>
    <property type="evidence" value="ECO:0007669"/>
    <property type="project" value="TreeGrafter"/>
</dbReference>
<feature type="transmembrane region" description="Helical" evidence="2">
    <location>
        <begin position="611"/>
        <end position="631"/>
    </location>
</feature>
<evidence type="ECO:0000313" key="3">
    <source>
        <dbReference type="EMBL" id="KAG9251814.1"/>
    </source>
</evidence>
<feature type="compositionally biased region" description="Acidic residues" evidence="1">
    <location>
        <begin position="746"/>
        <end position="757"/>
    </location>
</feature>
<comment type="caution">
    <text evidence="3">The sequence shown here is derived from an EMBL/GenBank/DDBJ whole genome shotgun (WGS) entry which is preliminary data.</text>
</comment>
<organism evidence="3 4">
    <name type="scientific">Emericellopsis atlantica</name>
    <dbReference type="NCBI Taxonomy" id="2614577"/>
    <lineage>
        <taxon>Eukaryota</taxon>
        <taxon>Fungi</taxon>
        <taxon>Dikarya</taxon>
        <taxon>Ascomycota</taxon>
        <taxon>Pezizomycotina</taxon>
        <taxon>Sordariomycetes</taxon>
        <taxon>Hypocreomycetidae</taxon>
        <taxon>Hypocreales</taxon>
        <taxon>Bionectriaceae</taxon>
        <taxon>Emericellopsis</taxon>
    </lineage>
</organism>
<keyword evidence="2" id="KW-1133">Transmembrane helix</keyword>
<keyword evidence="2" id="KW-0472">Membrane</keyword>
<keyword evidence="2" id="KW-0812">Transmembrane</keyword>
<accession>A0A9P7ZGS4</accession>
<dbReference type="EMBL" id="MU251265">
    <property type="protein sequence ID" value="KAG9251814.1"/>
    <property type="molecule type" value="Genomic_DNA"/>
</dbReference>
<dbReference type="OrthoDB" id="66726at2759"/>
<protein>
    <submittedName>
        <fullName evidence="3">Uncharacterized protein</fullName>
    </submittedName>
</protein>
<dbReference type="GeneID" id="70289411"/>
<feature type="transmembrane region" description="Helical" evidence="2">
    <location>
        <begin position="426"/>
        <end position="451"/>
    </location>
</feature>
<name>A0A9P7ZGS4_9HYPO</name>
<dbReference type="PANTHER" id="PTHR22696:SF1">
    <property type="entry name" value="E3 UBIQUITIN-PROTEIN LIGASE RNF26"/>
    <property type="match status" value="1"/>
</dbReference>
<keyword evidence="4" id="KW-1185">Reference proteome</keyword>
<dbReference type="RefSeq" id="XP_046115738.1">
    <property type="nucleotide sequence ID" value="XM_046258508.1"/>
</dbReference>
<proteinExistence type="predicted"/>
<sequence>MTDSTSHPIHAAPDIRDATNTWSNLTSWAVNATMRLTPSYQDVLLAGPRMLRKIGSFVTTAGGPESSIGELPLDPAHEVHLDTLRRLVGDPPLYERLDRQIQATRDWEAADMAQHTAVRSSGFSVDGVRGFGSVFSYATSRWAIACTAMAIILNRTHIYAATRRRLRLRWTARLLIRITPIILISLQAMSILQSLQCQTSPDFAHLRWNTGAKSSELMFAHPNRFFNGLASNILFASDEQSCRAVQMIPADDPASSYDLRGSLSRLWPLFGSFCMSHFLETLSCAVQGRRHAYETAMTLFEQSLAFAEADAAVSNQLPWTKMAKLAPRASQATAGTTIALTRSMIMRRVNTPPEVLFVAFLSALTHISSHVLGIFDLQAKWRLIHTGFWAFCFMSTIMTSVLAFDLDDPNSQGLLRYPTVCIIGLIPHMLVLLGIILCLFIYGLGVVLSALSPPPEEGHIPLTLSQRIARAHQNMQAVSFSDIRITREMDIYTALLRTGFAAVTMASEAVYLNEDRGVGLQRHTWLEEARLKEAEDLQRAWVGSGLGHDRYDQIGAIGLVPVKEGGAVTANGFSRERAAQKVPAAQGERVLRVGGVGAGERSARWTMALGLFLNICKLFLRIGAITLLWILSVARIRAQPTALLRLARRQASKDGEKYGDLRSGARAASVRDGAAATMNAQDIESEITRQSEDQSSEAIDKSLYEYFLKGGWWGTQDESGDYRPDQVYEDWDTTSVISASTTSEHSDDETGWESDIDDGQRTPTQRSFHGNQAQPSLVDTPFSMTDLARLLQPQSPEERSHAQALVAHFQSDRIVTRSQFRRLEQLQRTRILTNPGSGMDHLGGSARSVTSSTRARLTPEEEEHLLEQLLLSRRNGPTATRDSSNAGLLGENGPQCVVCQCSPRSVIVWPCRCLSLCDECRIALAMNNFDKCVCCRREVMSFSRIFVP</sequence>
<feature type="transmembrane region" description="Helical" evidence="2">
    <location>
        <begin position="355"/>
        <end position="375"/>
    </location>
</feature>
<dbReference type="PANTHER" id="PTHR22696">
    <property type="entry name" value="E3 UBIQUITIN-PROTEIN LIGASE RNF26"/>
    <property type="match status" value="1"/>
</dbReference>
<evidence type="ECO:0000256" key="1">
    <source>
        <dbReference type="SAM" id="MobiDB-lite"/>
    </source>
</evidence>
<dbReference type="InterPro" id="IPR013083">
    <property type="entry name" value="Znf_RING/FYVE/PHD"/>
</dbReference>
<dbReference type="GO" id="GO:0061630">
    <property type="term" value="F:ubiquitin protein ligase activity"/>
    <property type="evidence" value="ECO:0007669"/>
    <property type="project" value="TreeGrafter"/>
</dbReference>